<feature type="transmembrane region" description="Helical" evidence="11">
    <location>
        <begin position="376"/>
        <end position="400"/>
    </location>
</feature>
<evidence type="ECO:0000256" key="2">
    <source>
        <dbReference type="ARBA" id="ARBA00011650"/>
    </source>
</evidence>
<accession>A0A4R5PL93</accession>
<reference evidence="13 14" key="1">
    <citation type="journal article" date="2013" name="Int. J. Syst. Evol. Microbiol.">
        <title>Hoeflea suaedae sp. nov., an endophytic bacterium isolated from the root of the halophyte Suaeda maritima.</title>
        <authorList>
            <person name="Chung E.J."/>
            <person name="Park J.A."/>
            <person name="Pramanik P."/>
            <person name="Bibi F."/>
            <person name="Jeon C.O."/>
            <person name="Chung Y.R."/>
        </authorList>
    </citation>
    <scope>NUCLEOTIDE SEQUENCE [LARGE SCALE GENOMIC DNA]</scope>
    <source>
        <strain evidence="13 14">YC6898</strain>
    </source>
</reference>
<keyword evidence="7 11" id="KW-0812">Transmembrane</keyword>
<feature type="transmembrane region" description="Helical" evidence="11">
    <location>
        <begin position="407"/>
        <end position="426"/>
    </location>
</feature>
<feature type="transmembrane region" description="Helical" evidence="11">
    <location>
        <begin position="138"/>
        <end position="159"/>
    </location>
</feature>
<evidence type="ECO:0000256" key="4">
    <source>
        <dbReference type="ARBA" id="ARBA00022448"/>
    </source>
</evidence>
<dbReference type="InterPro" id="IPR000515">
    <property type="entry name" value="MetI-like"/>
</dbReference>
<keyword evidence="10 11" id="KW-0472">Membrane</keyword>
<feature type="transmembrane region" description="Helical" evidence="11">
    <location>
        <begin position="201"/>
        <end position="233"/>
    </location>
</feature>
<evidence type="ECO:0000256" key="7">
    <source>
        <dbReference type="ARBA" id="ARBA00022692"/>
    </source>
</evidence>
<organism evidence="13 14">
    <name type="scientific">Pseudohoeflea suaedae</name>
    <dbReference type="NCBI Taxonomy" id="877384"/>
    <lineage>
        <taxon>Bacteria</taxon>
        <taxon>Pseudomonadati</taxon>
        <taxon>Pseudomonadota</taxon>
        <taxon>Alphaproteobacteria</taxon>
        <taxon>Hyphomicrobiales</taxon>
        <taxon>Rhizobiaceae</taxon>
        <taxon>Pseudohoeflea</taxon>
    </lineage>
</organism>
<gene>
    <name evidence="13" type="primary">thiP</name>
    <name evidence="13" type="ORF">E2A64_00100</name>
</gene>
<dbReference type="GO" id="GO:0005886">
    <property type="term" value="C:plasma membrane"/>
    <property type="evidence" value="ECO:0007669"/>
    <property type="project" value="UniProtKB-SubCell"/>
</dbReference>
<dbReference type="GO" id="GO:0022857">
    <property type="term" value="F:transmembrane transporter activity"/>
    <property type="evidence" value="ECO:0007669"/>
    <property type="project" value="InterPro"/>
</dbReference>
<evidence type="ECO:0000256" key="1">
    <source>
        <dbReference type="ARBA" id="ARBA00004429"/>
    </source>
</evidence>
<feature type="transmembrane region" description="Helical" evidence="11">
    <location>
        <begin position="329"/>
        <end position="356"/>
    </location>
</feature>
<feature type="transmembrane region" description="Helical" evidence="11">
    <location>
        <begin position="295"/>
        <end position="317"/>
    </location>
</feature>
<dbReference type="OrthoDB" id="7066776at2"/>
<feature type="domain" description="ABC transmembrane type-1" evidence="12">
    <location>
        <begin position="57"/>
        <end position="267"/>
    </location>
</feature>
<keyword evidence="14" id="KW-1185">Reference proteome</keyword>
<evidence type="ECO:0000256" key="10">
    <source>
        <dbReference type="ARBA" id="ARBA00023136"/>
    </source>
</evidence>
<dbReference type="Gene3D" id="1.10.3720.10">
    <property type="entry name" value="MetI-like"/>
    <property type="match status" value="2"/>
</dbReference>
<dbReference type="InterPro" id="IPR005947">
    <property type="entry name" value="ThiP_ABC_transpt"/>
</dbReference>
<dbReference type="GO" id="GO:0015888">
    <property type="term" value="P:thiamine transport"/>
    <property type="evidence" value="ECO:0007669"/>
    <property type="project" value="InterPro"/>
</dbReference>
<keyword evidence="8" id="KW-0677">Repeat</keyword>
<evidence type="ECO:0000256" key="8">
    <source>
        <dbReference type="ARBA" id="ARBA00022737"/>
    </source>
</evidence>
<dbReference type="AlphaFoldDB" id="A0A4R5PL93"/>
<evidence type="ECO:0000256" key="5">
    <source>
        <dbReference type="ARBA" id="ARBA00022475"/>
    </source>
</evidence>
<keyword evidence="6" id="KW-0997">Cell inner membrane</keyword>
<sequence>MTTAHLTRAEARAAGFGGVAAIALVGLGIAVPVAALLVLGADTPPDFSVDAYLWRITRFTLWQAALSTALSILFAIPLARALARRPRFPGRIWILRLFAVPLGLPPLVAALGLLSVWGNNGFINRMLGEIFGTAPLSIYGLSGILIAHVFFNLPLAARLMLMGLERQPQEYWKNAAILGMGGWTVFRLIEWPAVARPAAGAAGLVFMLCVTSFTLVLILGGGPGATTLEVAIFQALRFDFDPPRAIWLAVIQIVLTSLALLLLRLIGGEDERSQLLAIGNDRLDATGRLGKSLDIVLIAAGAAFVFAPMAATLVSGLSADFSRLIFRPALWQAIATSLGIAASAAVLSILVALLLIRARFAAPDRPTAGKLAVDTLAGATGSLVLLVPPVVMGAGWFLLLRGGRSSMLAPLAIIVTINAMMALPFVMRVLETAYRAVLNRNGRLALSLGVTGWNRIRRVDLPALARPLRAALAFAMALSLGDLGAIALFGNEDLATLPWLLYQSMGSYRTTDAAGLALILGVLCVTLMIIADRSPAETRENRR</sequence>
<dbReference type="SUPFAM" id="SSF161098">
    <property type="entry name" value="MetI-like"/>
    <property type="match status" value="2"/>
</dbReference>
<dbReference type="PANTHER" id="PTHR30183">
    <property type="entry name" value="MOLYBDENUM TRANSPORT SYSTEM PERMEASE PROTEIN MODB"/>
    <property type="match status" value="1"/>
</dbReference>
<keyword evidence="5" id="KW-1003">Cell membrane</keyword>
<dbReference type="CDD" id="cd06261">
    <property type="entry name" value="TM_PBP2"/>
    <property type="match status" value="2"/>
</dbReference>
<comment type="caution">
    <text evidence="13">The sequence shown here is derived from an EMBL/GenBank/DDBJ whole genome shotgun (WGS) entry which is preliminary data.</text>
</comment>
<feature type="transmembrane region" description="Helical" evidence="11">
    <location>
        <begin position="510"/>
        <end position="531"/>
    </location>
</feature>
<dbReference type="EMBL" id="SMSI01000001">
    <property type="protein sequence ID" value="TDH37588.1"/>
    <property type="molecule type" value="Genomic_DNA"/>
</dbReference>
<feature type="transmembrane region" description="Helical" evidence="11">
    <location>
        <begin position="245"/>
        <end position="266"/>
    </location>
</feature>
<dbReference type="InterPro" id="IPR035906">
    <property type="entry name" value="MetI-like_sf"/>
</dbReference>
<evidence type="ECO:0000256" key="9">
    <source>
        <dbReference type="ARBA" id="ARBA00022989"/>
    </source>
</evidence>
<evidence type="ECO:0000313" key="13">
    <source>
        <dbReference type="EMBL" id="TDH37588.1"/>
    </source>
</evidence>
<dbReference type="PROSITE" id="PS50928">
    <property type="entry name" value="ABC_TM1"/>
    <property type="match status" value="2"/>
</dbReference>
<feature type="transmembrane region" description="Helical" evidence="11">
    <location>
        <begin position="61"/>
        <end position="82"/>
    </location>
</feature>
<evidence type="ECO:0000313" key="14">
    <source>
        <dbReference type="Proteomes" id="UP000295131"/>
    </source>
</evidence>
<keyword evidence="4 11" id="KW-0813">Transport</keyword>
<feature type="transmembrane region" description="Helical" evidence="11">
    <location>
        <begin position="12"/>
        <end position="41"/>
    </location>
</feature>
<dbReference type="NCBIfam" id="TIGR01253">
    <property type="entry name" value="thiP"/>
    <property type="match status" value="1"/>
</dbReference>
<evidence type="ECO:0000256" key="6">
    <source>
        <dbReference type="ARBA" id="ARBA00022519"/>
    </source>
</evidence>
<keyword evidence="9 11" id="KW-1133">Transmembrane helix</keyword>
<dbReference type="RefSeq" id="WP_133282426.1">
    <property type="nucleotide sequence ID" value="NZ_SMSI01000001.1"/>
</dbReference>
<proteinExistence type="inferred from homology"/>
<evidence type="ECO:0000256" key="11">
    <source>
        <dbReference type="RuleBase" id="RU363032"/>
    </source>
</evidence>
<protein>
    <recommendedName>
        <fullName evidence="3">Thiamine transport system permease protein ThiP</fullName>
    </recommendedName>
</protein>
<evidence type="ECO:0000256" key="3">
    <source>
        <dbReference type="ARBA" id="ARBA00016947"/>
    </source>
</evidence>
<dbReference type="Pfam" id="PF00528">
    <property type="entry name" value="BPD_transp_1"/>
    <property type="match status" value="2"/>
</dbReference>
<feature type="transmembrane region" description="Helical" evidence="11">
    <location>
        <begin position="94"/>
        <end position="118"/>
    </location>
</feature>
<dbReference type="Proteomes" id="UP000295131">
    <property type="component" value="Unassembled WGS sequence"/>
</dbReference>
<feature type="transmembrane region" description="Helical" evidence="11">
    <location>
        <begin position="468"/>
        <end position="490"/>
    </location>
</feature>
<evidence type="ECO:0000259" key="12">
    <source>
        <dbReference type="PROSITE" id="PS50928"/>
    </source>
</evidence>
<feature type="domain" description="ABC transmembrane type-1" evidence="12">
    <location>
        <begin position="334"/>
        <end position="531"/>
    </location>
</feature>
<name>A0A4R5PL93_9HYPH</name>
<comment type="subunit">
    <text evidence="2">The complex is composed of two ATP-binding proteins (ThiQ), two transmembrane proteins (ThiP) and a solute-binding protein (ThiB).</text>
</comment>
<dbReference type="PANTHER" id="PTHR30183:SF9">
    <property type="entry name" value="THIAMINE TRANSPORT SYSTEM PERMEASE PROTEIN THIP"/>
    <property type="match status" value="1"/>
</dbReference>
<comment type="similarity">
    <text evidence="11">Belongs to the binding-protein-dependent transport system permease family.</text>
</comment>
<comment type="subcellular location">
    <subcellularLocation>
        <location evidence="1">Cell inner membrane</location>
        <topology evidence="1">Multi-pass membrane protein</topology>
    </subcellularLocation>
    <subcellularLocation>
        <location evidence="11">Cell membrane</location>
        <topology evidence="11">Multi-pass membrane protein</topology>
    </subcellularLocation>
</comment>